<keyword evidence="3" id="KW-1185">Reference proteome</keyword>
<dbReference type="EMBL" id="SRPY01000021">
    <property type="protein sequence ID" value="KAG5930217.1"/>
    <property type="molecule type" value="Genomic_DNA"/>
</dbReference>
<accession>A0A8K0JD74</accession>
<reference evidence="2" key="1">
    <citation type="journal article" date="2020" name="bioRxiv">
        <title>Whole genome comparisons of ergot fungi reveals the divergence and evolution of species within the genus Claviceps are the result of varying mechanisms driving genome evolution and host range expansion.</title>
        <authorList>
            <person name="Wyka S.A."/>
            <person name="Mondo S.J."/>
            <person name="Liu M."/>
            <person name="Dettman J."/>
            <person name="Nalam V."/>
            <person name="Broders K.D."/>
        </authorList>
    </citation>
    <scope>NUCLEOTIDE SEQUENCE</scope>
    <source>
        <strain evidence="2">CCC 489</strain>
    </source>
</reference>
<proteinExistence type="predicted"/>
<feature type="signal peptide" evidence="1">
    <location>
        <begin position="1"/>
        <end position="21"/>
    </location>
</feature>
<evidence type="ECO:0000313" key="2">
    <source>
        <dbReference type="EMBL" id="KAG5930217.1"/>
    </source>
</evidence>
<name>A0A8K0JD74_9HYPO</name>
<feature type="chain" id="PRO_5035449301" evidence="1">
    <location>
        <begin position="22"/>
        <end position="111"/>
    </location>
</feature>
<protein>
    <submittedName>
        <fullName evidence="2">Uncharacterized protein</fullName>
    </submittedName>
</protein>
<sequence>MRCTKSAMLAAIAFYAGQTAAIERPSTYKHKTKLDCKKDPENARLDCGPGVKAWPTSFGYDISAAGLRTLFAFTCGMATTPIILEPMESRHFGYKCDIIPEIEVWTIDPTN</sequence>
<keyword evidence="1" id="KW-0732">Signal</keyword>
<dbReference type="Proteomes" id="UP000811619">
    <property type="component" value="Unassembled WGS sequence"/>
</dbReference>
<evidence type="ECO:0000256" key="1">
    <source>
        <dbReference type="SAM" id="SignalP"/>
    </source>
</evidence>
<dbReference type="AlphaFoldDB" id="A0A8K0JD74"/>
<evidence type="ECO:0000313" key="3">
    <source>
        <dbReference type="Proteomes" id="UP000811619"/>
    </source>
</evidence>
<comment type="caution">
    <text evidence="2">The sequence shown here is derived from an EMBL/GenBank/DDBJ whole genome shotgun (WGS) entry which is preliminary data.</text>
</comment>
<organism evidence="2 3">
    <name type="scientific">Claviceps africana</name>
    <dbReference type="NCBI Taxonomy" id="83212"/>
    <lineage>
        <taxon>Eukaryota</taxon>
        <taxon>Fungi</taxon>
        <taxon>Dikarya</taxon>
        <taxon>Ascomycota</taxon>
        <taxon>Pezizomycotina</taxon>
        <taxon>Sordariomycetes</taxon>
        <taxon>Hypocreomycetidae</taxon>
        <taxon>Hypocreales</taxon>
        <taxon>Clavicipitaceae</taxon>
        <taxon>Claviceps</taxon>
    </lineage>
</organism>
<gene>
    <name evidence="2" type="ORF">E4U42_002619</name>
</gene>